<evidence type="ECO:0000313" key="2">
    <source>
        <dbReference type="EMBL" id="MWC43545.1"/>
    </source>
</evidence>
<evidence type="ECO:0000313" key="4">
    <source>
        <dbReference type="Proteomes" id="UP000323502"/>
    </source>
</evidence>
<protein>
    <submittedName>
        <fullName evidence="3">Uncharacterized protein</fullName>
    </submittedName>
</protein>
<dbReference type="Proteomes" id="UP000436801">
    <property type="component" value="Unassembled WGS sequence"/>
</dbReference>
<proteinExistence type="predicted"/>
<reference evidence="3 4" key="1">
    <citation type="submission" date="2016-10" db="EMBL/GenBank/DDBJ databases">
        <authorList>
            <person name="Varghese N."/>
            <person name="Submissions S."/>
        </authorList>
    </citation>
    <scope>NUCLEOTIDE SEQUENCE [LARGE SCALE GENOMIC DNA]</scope>
    <source>
        <strain evidence="3 4">S7-754</strain>
    </source>
</reference>
<keyword evidence="4" id="KW-1185">Reference proteome</keyword>
<accession>A0A1G7KW75</accession>
<dbReference type="EMBL" id="FNBI01000003">
    <property type="protein sequence ID" value="SDF41473.1"/>
    <property type="molecule type" value="Genomic_DNA"/>
</dbReference>
<evidence type="ECO:0000313" key="5">
    <source>
        <dbReference type="Proteomes" id="UP000436801"/>
    </source>
</evidence>
<reference evidence="2 5" key="2">
    <citation type="submission" date="2019-12" db="EMBL/GenBank/DDBJ databases">
        <authorList>
            <person name="Zheng J."/>
        </authorList>
    </citation>
    <scope>NUCLEOTIDE SEQUENCE [LARGE SCALE GENOMIC DNA]</scope>
    <source>
        <strain evidence="2 5">DSM 27347</strain>
    </source>
</reference>
<dbReference type="EMBL" id="WSUT01000005">
    <property type="protein sequence ID" value="MWC43545.1"/>
    <property type="molecule type" value="Genomic_DNA"/>
</dbReference>
<name>A0A1G7KW75_9SPHN</name>
<evidence type="ECO:0000256" key="1">
    <source>
        <dbReference type="SAM" id="MobiDB-lite"/>
    </source>
</evidence>
<dbReference type="OrthoDB" id="7573856at2"/>
<organism evidence="3 4">
    <name type="scientific">Sphingomonas carotinifaciens</name>
    <dbReference type="NCBI Taxonomy" id="1166323"/>
    <lineage>
        <taxon>Bacteria</taxon>
        <taxon>Pseudomonadati</taxon>
        <taxon>Pseudomonadota</taxon>
        <taxon>Alphaproteobacteria</taxon>
        <taxon>Sphingomonadales</taxon>
        <taxon>Sphingomonadaceae</taxon>
        <taxon>Sphingomonas</taxon>
    </lineage>
</organism>
<gene>
    <name evidence="2" type="ORF">GQR91_07725</name>
    <name evidence="3" type="ORF">SAMN05216557_103279</name>
</gene>
<feature type="region of interest" description="Disordered" evidence="1">
    <location>
        <begin position="1"/>
        <end position="84"/>
    </location>
</feature>
<dbReference type="Proteomes" id="UP000323502">
    <property type="component" value="Unassembled WGS sequence"/>
</dbReference>
<dbReference type="AlphaFoldDB" id="A0A1G7KW75"/>
<dbReference type="RefSeq" id="WP_112382004.1">
    <property type="nucleotide sequence ID" value="NZ_CP178397.1"/>
</dbReference>
<evidence type="ECO:0000313" key="3">
    <source>
        <dbReference type="EMBL" id="SDF41473.1"/>
    </source>
</evidence>
<sequence length="84" mass="8429">MTERNQATGGDGLKGAPDGTNITHGKQGGSESDGGAYPNPHTGKKGDNSGFMGHGGQTEIDYHGTGQGGTDDDPDVGNENAVTK</sequence>